<dbReference type="EMBL" id="SWFT01000105">
    <property type="protein sequence ID" value="KAA8901168.1"/>
    <property type="molecule type" value="Genomic_DNA"/>
</dbReference>
<dbReference type="PANTHER" id="PTHR24223:SF456">
    <property type="entry name" value="MULTIDRUG RESISTANCE-ASSOCIATED PROTEIN LETHAL(2)03659"/>
    <property type="match status" value="1"/>
</dbReference>
<dbReference type="Gene3D" id="1.20.1560.10">
    <property type="entry name" value="ABC transporter type 1, transmembrane domain"/>
    <property type="match status" value="2"/>
</dbReference>
<keyword evidence="7" id="KW-0067">ATP-binding</keyword>
<feature type="transmembrane region" description="Helical" evidence="11">
    <location>
        <begin position="1147"/>
        <end position="1167"/>
    </location>
</feature>
<evidence type="ECO:0000256" key="5">
    <source>
        <dbReference type="ARBA" id="ARBA00022737"/>
    </source>
</evidence>
<evidence type="ECO:0000256" key="10">
    <source>
        <dbReference type="SAM" id="MobiDB-lite"/>
    </source>
</evidence>
<proteinExistence type="inferred from homology"/>
<feature type="transmembrane region" description="Helical" evidence="11">
    <location>
        <begin position="475"/>
        <end position="496"/>
    </location>
</feature>
<keyword evidence="3" id="KW-0813">Transport</keyword>
<keyword evidence="9 11" id="KW-0472">Membrane</keyword>
<comment type="caution">
    <text evidence="14">The sequence shown here is derived from an EMBL/GenBank/DDBJ whole genome shotgun (WGS) entry which is preliminary data.</text>
</comment>
<feature type="transmembrane region" description="Helical" evidence="11">
    <location>
        <begin position="221"/>
        <end position="245"/>
    </location>
</feature>
<evidence type="ECO:0000256" key="7">
    <source>
        <dbReference type="ARBA" id="ARBA00022840"/>
    </source>
</evidence>
<dbReference type="SMART" id="SM00382">
    <property type="entry name" value="AAA"/>
    <property type="match status" value="2"/>
</dbReference>
<dbReference type="Gene3D" id="3.40.50.300">
    <property type="entry name" value="P-loop containing nucleotide triphosphate hydrolases"/>
    <property type="match status" value="2"/>
</dbReference>
<comment type="subcellular location">
    <subcellularLocation>
        <location evidence="1">Membrane</location>
        <topology evidence="1">Multi-pass membrane protein</topology>
    </subcellularLocation>
</comment>
<keyword evidence="4 11" id="KW-0812">Transmembrane</keyword>
<dbReference type="InterPro" id="IPR017871">
    <property type="entry name" value="ABC_transporter-like_CS"/>
</dbReference>
<name>A0A642ULE5_DIURU</name>
<dbReference type="CDD" id="cd18606">
    <property type="entry name" value="ABC_6TM_YOR1_D2_like"/>
    <property type="match status" value="1"/>
</dbReference>
<dbReference type="PROSITE" id="PS50929">
    <property type="entry name" value="ABC_TM1F"/>
    <property type="match status" value="2"/>
</dbReference>
<dbReference type="FunFam" id="3.40.50.300:FF:000973">
    <property type="entry name" value="Multidrug resistance-associated protein 4"/>
    <property type="match status" value="1"/>
</dbReference>
<dbReference type="OMA" id="WLSFWPR"/>
<protein>
    <recommendedName>
        <fullName evidence="16">Oligomycin resistance ATP-dependent permease YOR1</fullName>
    </recommendedName>
</protein>
<feature type="transmembrane region" description="Helical" evidence="11">
    <location>
        <begin position="917"/>
        <end position="938"/>
    </location>
</feature>
<dbReference type="PROSITE" id="PS00211">
    <property type="entry name" value="ABC_TRANSPORTER_1"/>
    <property type="match status" value="1"/>
</dbReference>
<evidence type="ECO:0000256" key="1">
    <source>
        <dbReference type="ARBA" id="ARBA00004141"/>
    </source>
</evidence>
<evidence type="ECO:0000313" key="15">
    <source>
        <dbReference type="Proteomes" id="UP000449547"/>
    </source>
</evidence>
<evidence type="ECO:0000256" key="8">
    <source>
        <dbReference type="ARBA" id="ARBA00022989"/>
    </source>
</evidence>
<feature type="transmembrane region" description="Helical" evidence="11">
    <location>
        <begin position="364"/>
        <end position="384"/>
    </location>
</feature>
<sequence>MMTPSPPANAHTRRLQPHHIQVSHHQYHNYHRTAPSDGSSFASSEDSLRSPPAAYSSPDLPQYSVDDYYDDDTLSELPDDGAAGSIKAKPATPPIKRAKRMFSWLFPKKVPPITREEDRTEYPWHKTNVFMQAGFWWVFPILYKGYQRTLVPSDLWLLPRKMTVQEMYQKFEYELNKLLEKQEKDHLKKYPDLSNFKWAPWTVIWAVFLTFKWQYTMSCVWLSLCFACQTLSPLITKELIAFVQYRAFGVYHTNNRGIGLTFGVVLMVLFNGVALNHFFHDAMMTGAMTKAVLTKAVLLKSFKLSAKSRYMFPRGRITSLMATDLAKIDLALGFQPFLICFPVCICISIIILVIYIGVPALVGLGLFLASLVLCVLLAGFLYTFRRRAVIHTDERINLIREVVTNIKIIKFYAWEMAYKHMLTETRNREMKEVFKIKSLRNVIAAYAVSLPSLTSMLSFVVMWRTNRMKAPAYTFSALSLFTILAQAILMVPYALATGADALIGFKRCTDYLSAEEGEYQQKRINEKSVAPGDPIIVIRNANFIWEQFHDDLNNNLWAKKDTLEGYKELQRLERERRKFERRQHRMLERQRRQRRNIYGEKEYAIEGSVESLGSSGSDRESNFPGLLDLNLVIDKGEFIMVCGSIGSGKSSLLNALAGSMKLENPSTADYEVKANTIFCSEPWIQNSTIRDNILFGAPYDEDLYKEVIFACALEEDILMMPGGDRTEIGERGVTLSGGQKARVALARACYAQAPILLFDDVLSAVDSRVAKHIITYLFQGLLVNKTVVLATHQLSVLEAADRVVFLNGDGSIDVGTPDRLLSSNPGFRTLVENNVDQEIRESWTAGNTGGQVSRLSHIDVNEFREELPVDNSAAIARVLSDDNRNMIGKSMREEEKAVNAIGWNIYKEYLRLGSGKFKWIAVPLFVWLVMLATFFQIFTNTWLSFWTEKRYPTMSDNVYVSLYIMFAFLTLIFNAAEFMMLTYIENNAAQYLNINAMRRILHAPMSYMDSTPVGRIMNRFTKDTDSLDNELGEQAQYCIFPLASMIGTIILCICYLPWFAIAVPFLVFVFLLMANFYQGASREVKRLEAIQRSMVFNNFNETLTGMQTIQSYHQEATFIARNDKFINNQNEAYYVTISTQRWLAINLDLLGASFALVICMLCVNQVFHLSPSSVGLLMSYVVQIVGLLSMTVRAMTQVENEMNATERLHHYAFSLPQEAEYFGTVTPPHNWPPSGYISFTNVALRYRPDLPRVLDDFNLRVYPGEKVGICGRTGAGKSSIMNALYRLTELEDGSITIDGLNIADIGLFDLRSRLSIIPQDPVLFQGTVRKNLDPFNQYNDEVLWDALRRSGLLDEATMIRIRNSKYDPDSYGYEDLHRFHLDQMVDDEGSNYSLGEKQLLALARALVRNSKILILDEATSSVDFDTDQRIQETIATEFKHCTILCIAHRLKTILHYDRIFVMDHGNVAEKGTPWGLYNKGGNFRAMCDKAKIAPEDFA</sequence>
<keyword evidence="15" id="KW-1185">Reference proteome</keyword>
<dbReference type="SUPFAM" id="SSF52540">
    <property type="entry name" value="P-loop containing nucleoside triphosphate hydrolases"/>
    <property type="match status" value="2"/>
</dbReference>
<dbReference type="PROSITE" id="PS50893">
    <property type="entry name" value="ABC_TRANSPORTER_2"/>
    <property type="match status" value="2"/>
</dbReference>
<dbReference type="SUPFAM" id="SSF90123">
    <property type="entry name" value="ABC transporter transmembrane region"/>
    <property type="match status" value="2"/>
</dbReference>
<feature type="transmembrane region" description="Helical" evidence="11">
    <location>
        <begin position="257"/>
        <end position="276"/>
    </location>
</feature>
<dbReference type="FunFam" id="3.40.50.300:FF:000565">
    <property type="entry name" value="ABC bile acid transporter"/>
    <property type="match status" value="1"/>
</dbReference>
<dbReference type="GO" id="GO:0008559">
    <property type="term" value="F:ABC-type xenobiotic transporter activity"/>
    <property type="evidence" value="ECO:0007669"/>
    <property type="project" value="TreeGrafter"/>
</dbReference>
<dbReference type="CDD" id="cd18597">
    <property type="entry name" value="ABC_6TM_YOR1_D1_like"/>
    <property type="match status" value="1"/>
</dbReference>
<dbReference type="InterPro" id="IPR027417">
    <property type="entry name" value="P-loop_NTPase"/>
</dbReference>
<feature type="compositionally biased region" description="Low complexity" evidence="10">
    <location>
        <begin position="36"/>
        <end position="45"/>
    </location>
</feature>
<feature type="region of interest" description="Disordered" evidence="10">
    <location>
        <begin position="30"/>
        <end position="62"/>
    </location>
</feature>
<dbReference type="InterPro" id="IPR011527">
    <property type="entry name" value="ABC1_TM_dom"/>
</dbReference>
<comment type="similarity">
    <text evidence="2">Belongs to the ABC transporter superfamily. ABCC family. Conjugate transporter (TC 3.A.1.208) subfamily.</text>
</comment>
<keyword evidence="8 11" id="KW-1133">Transmembrane helix</keyword>
<dbReference type="GO" id="GO:0005886">
    <property type="term" value="C:plasma membrane"/>
    <property type="evidence" value="ECO:0007669"/>
    <property type="project" value="TreeGrafter"/>
</dbReference>
<evidence type="ECO:0000256" key="9">
    <source>
        <dbReference type="ARBA" id="ARBA00023136"/>
    </source>
</evidence>
<gene>
    <name evidence="14" type="ORF">DIURU_003538</name>
</gene>
<feature type="domain" description="ABC transporter" evidence="12">
    <location>
        <begin position="607"/>
        <end position="833"/>
    </location>
</feature>
<reference evidence="14 15" key="1">
    <citation type="submission" date="2019-07" db="EMBL/GenBank/DDBJ databases">
        <title>Genome assembly of two rare yeast pathogens: Diutina rugosa and Trichomonascus ciferrii.</title>
        <authorList>
            <person name="Mixao V."/>
            <person name="Saus E."/>
            <person name="Hansen A."/>
            <person name="Lass-Flor C."/>
            <person name="Gabaldon T."/>
        </authorList>
    </citation>
    <scope>NUCLEOTIDE SEQUENCE [LARGE SCALE GENOMIC DNA]</scope>
    <source>
        <strain evidence="14 15">CBS 613</strain>
    </source>
</reference>
<evidence type="ECO:0000259" key="13">
    <source>
        <dbReference type="PROSITE" id="PS50929"/>
    </source>
</evidence>
<dbReference type="Pfam" id="PF00664">
    <property type="entry name" value="ABC_membrane"/>
    <property type="match status" value="2"/>
</dbReference>
<evidence type="ECO:0000259" key="12">
    <source>
        <dbReference type="PROSITE" id="PS50893"/>
    </source>
</evidence>
<evidence type="ECO:0000256" key="11">
    <source>
        <dbReference type="SAM" id="Phobius"/>
    </source>
</evidence>
<dbReference type="CDD" id="cd03244">
    <property type="entry name" value="ABCC_MRP_domain2"/>
    <property type="match status" value="1"/>
</dbReference>
<feature type="transmembrane region" description="Helical" evidence="11">
    <location>
        <begin position="337"/>
        <end position="358"/>
    </location>
</feature>
<dbReference type="Proteomes" id="UP000449547">
    <property type="component" value="Unassembled WGS sequence"/>
</dbReference>
<feature type="transmembrane region" description="Helical" evidence="11">
    <location>
        <begin position="443"/>
        <end position="463"/>
    </location>
</feature>
<evidence type="ECO:0000256" key="4">
    <source>
        <dbReference type="ARBA" id="ARBA00022692"/>
    </source>
</evidence>
<dbReference type="InterPro" id="IPR003439">
    <property type="entry name" value="ABC_transporter-like_ATP-bd"/>
</dbReference>
<organism evidence="14 15">
    <name type="scientific">Diutina rugosa</name>
    <name type="common">Yeast</name>
    <name type="synonym">Candida rugosa</name>
    <dbReference type="NCBI Taxonomy" id="5481"/>
    <lineage>
        <taxon>Eukaryota</taxon>
        <taxon>Fungi</taxon>
        <taxon>Dikarya</taxon>
        <taxon>Ascomycota</taxon>
        <taxon>Saccharomycotina</taxon>
        <taxon>Pichiomycetes</taxon>
        <taxon>Debaryomycetaceae</taxon>
        <taxon>Diutina</taxon>
    </lineage>
</organism>
<keyword evidence="5" id="KW-0677">Repeat</keyword>
<accession>A0A642ULE5</accession>
<dbReference type="RefSeq" id="XP_034011791.1">
    <property type="nucleotide sequence ID" value="XM_034156311.1"/>
</dbReference>
<evidence type="ECO:0000256" key="6">
    <source>
        <dbReference type="ARBA" id="ARBA00022741"/>
    </source>
</evidence>
<feature type="transmembrane region" description="Helical" evidence="11">
    <location>
        <begin position="958"/>
        <end position="976"/>
    </location>
</feature>
<feature type="domain" description="ABC transmembrane type-1" evidence="13">
    <location>
        <begin position="928"/>
        <end position="1200"/>
    </location>
</feature>
<dbReference type="FunFam" id="1.20.1560.10:FF:000010">
    <property type="entry name" value="Multidrug resistance-associated ABC transporter"/>
    <property type="match status" value="1"/>
</dbReference>
<dbReference type="GeneID" id="54782189"/>
<feature type="transmembrane region" description="Helical" evidence="11">
    <location>
        <begin position="1173"/>
        <end position="1192"/>
    </location>
</feature>
<evidence type="ECO:0008006" key="16">
    <source>
        <dbReference type="Google" id="ProtNLM"/>
    </source>
</evidence>
<dbReference type="InterPro" id="IPR050173">
    <property type="entry name" value="ABC_transporter_C-like"/>
</dbReference>
<feature type="transmembrane region" description="Helical" evidence="11">
    <location>
        <begin position="1059"/>
        <end position="1077"/>
    </location>
</feature>
<dbReference type="OrthoDB" id="6500128at2759"/>
<dbReference type="VEuPathDB" id="FungiDB:DIURU_003538"/>
<dbReference type="CDD" id="cd03250">
    <property type="entry name" value="ABCC_MRP_domain1"/>
    <property type="match status" value="1"/>
</dbReference>
<evidence type="ECO:0000313" key="14">
    <source>
        <dbReference type="EMBL" id="KAA8901168.1"/>
    </source>
</evidence>
<dbReference type="InterPro" id="IPR003593">
    <property type="entry name" value="AAA+_ATPase"/>
</dbReference>
<dbReference type="InterPro" id="IPR036640">
    <property type="entry name" value="ABC1_TM_sf"/>
</dbReference>
<dbReference type="Pfam" id="PF00005">
    <property type="entry name" value="ABC_tran"/>
    <property type="match status" value="2"/>
</dbReference>
<keyword evidence="6" id="KW-0547">Nucleotide-binding</keyword>
<feature type="domain" description="ABC transmembrane type-1" evidence="13">
    <location>
        <begin position="218"/>
        <end position="500"/>
    </location>
</feature>
<evidence type="ECO:0000256" key="2">
    <source>
        <dbReference type="ARBA" id="ARBA00009726"/>
    </source>
</evidence>
<dbReference type="PANTHER" id="PTHR24223">
    <property type="entry name" value="ATP-BINDING CASSETTE SUB-FAMILY C"/>
    <property type="match status" value="1"/>
</dbReference>
<evidence type="ECO:0000256" key="3">
    <source>
        <dbReference type="ARBA" id="ARBA00022448"/>
    </source>
</evidence>
<feature type="domain" description="ABC transporter" evidence="12">
    <location>
        <begin position="1237"/>
        <end position="1489"/>
    </location>
</feature>
<dbReference type="GO" id="GO:0016887">
    <property type="term" value="F:ATP hydrolysis activity"/>
    <property type="evidence" value="ECO:0007669"/>
    <property type="project" value="InterPro"/>
</dbReference>
<dbReference type="GO" id="GO:0005524">
    <property type="term" value="F:ATP binding"/>
    <property type="evidence" value="ECO:0007669"/>
    <property type="project" value="UniProtKB-KW"/>
</dbReference>